<evidence type="ECO:0000256" key="8">
    <source>
        <dbReference type="ARBA" id="ARBA00022691"/>
    </source>
</evidence>
<evidence type="ECO:0000256" key="15">
    <source>
        <dbReference type="ARBA" id="ARBA00067082"/>
    </source>
</evidence>
<sequence>MDAFYFYPWLFPLFVTIFGLIIGSFLNVVIYRLPQMMTLTWKQDFAETFPEYDIQISERPVSLSRPHSFCPHCHHPIRPWHNIPVLSWLLLRGKCADCQAKISVRYPLIELVSAIASCMIALHSGMTLYTAALLMVTFSLIAAAMIDLDTMLLPDSITMPLTWGGILSALLDISPVSLSSAVTGAIAGYLSLWSVYWLFKLLTRKEGMGYGDFKLFAALGAWMGWQMLPIIIFIASIIGIMFGLVFLLMKKNDISQGFPFGPSLAIAGWLGLIWGADILRWYSVILTGAGG</sequence>
<keyword evidence="4" id="KW-0997">Cell inner membrane</keyword>
<feature type="transmembrane region" description="Helical" evidence="19">
    <location>
        <begin position="219"/>
        <end position="248"/>
    </location>
</feature>
<evidence type="ECO:0000256" key="11">
    <source>
        <dbReference type="ARBA" id="ARBA00022989"/>
    </source>
</evidence>
<evidence type="ECO:0000256" key="10">
    <source>
        <dbReference type="ARBA" id="ARBA00022801"/>
    </source>
</evidence>
<dbReference type="EC" id="2.1.1.-" evidence="18"/>
<keyword evidence="8" id="KW-0949">S-adenosyl-L-methionine</keyword>
<feature type="domain" description="Prepilin peptidase A24 N-terminal" evidence="21">
    <location>
        <begin position="17"/>
        <end position="123"/>
    </location>
</feature>
<evidence type="ECO:0000313" key="22">
    <source>
        <dbReference type="EMBL" id="SHI11015.1"/>
    </source>
</evidence>
<feature type="transmembrane region" description="Helical" evidence="19">
    <location>
        <begin position="126"/>
        <end position="146"/>
    </location>
</feature>
<evidence type="ECO:0000313" key="23">
    <source>
        <dbReference type="Proteomes" id="UP000184608"/>
    </source>
</evidence>
<dbReference type="PRINTS" id="PR00864">
    <property type="entry name" value="PREPILNPTASE"/>
</dbReference>
<dbReference type="PANTHER" id="PTHR30487:SF0">
    <property type="entry name" value="PREPILIN LEADER PEPTIDASE_N-METHYLTRANSFERASE-RELATED"/>
    <property type="match status" value="1"/>
</dbReference>
<dbReference type="OrthoDB" id="9789291at2"/>
<evidence type="ECO:0000256" key="17">
    <source>
        <dbReference type="RuleBase" id="RU003793"/>
    </source>
</evidence>
<comment type="subcellular location">
    <subcellularLocation>
        <location evidence="1">Cell inner membrane</location>
        <topology evidence="1">Multi-pass membrane protein</topology>
    </subcellularLocation>
    <subcellularLocation>
        <location evidence="18">Cell membrane</location>
        <topology evidence="18">Multi-pass membrane protein</topology>
    </subcellularLocation>
</comment>
<dbReference type="Pfam" id="PF06750">
    <property type="entry name" value="A24_N_bact"/>
    <property type="match status" value="1"/>
</dbReference>
<dbReference type="FunFam" id="1.20.120.1220:FF:000001">
    <property type="entry name" value="Type 4 prepilin-like proteins leader peptide-processing enzyme"/>
    <property type="match status" value="1"/>
</dbReference>
<feature type="transmembrane region" description="Helical" evidence="19">
    <location>
        <begin position="260"/>
        <end position="282"/>
    </location>
</feature>
<evidence type="ECO:0000256" key="12">
    <source>
        <dbReference type="ARBA" id="ARBA00023136"/>
    </source>
</evidence>
<evidence type="ECO:0000256" key="19">
    <source>
        <dbReference type="SAM" id="Phobius"/>
    </source>
</evidence>
<evidence type="ECO:0000256" key="18">
    <source>
        <dbReference type="RuleBase" id="RU003794"/>
    </source>
</evidence>
<dbReference type="InterPro" id="IPR014032">
    <property type="entry name" value="Peptidase_A24A_bac"/>
</dbReference>
<gene>
    <name evidence="22" type="primary">outO</name>
    <name evidence="22" type="ORF">VA7868_01706</name>
</gene>
<dbReference type="Proteomes" id="UP000184608">
    <property type="component" value="Unassembled WGS sequence"/>
</dbReference>
<feature type="domain" description="Prepilin type IV endopeptidase peptidase" evidence="20">
    <location>
        <begin position="136"/>
        <end position="244"/>
    </location>
</feature>
<feature type="transmembrane region" description="Helical" evidence="19">
    <location>
        <begin position="6"/>
        <end position="30"/>
    </location>
</feature>
<dbReference type="PANTHER" id="PTHR30487">
    <property type="entry name" value="TYPE 4 PREPILIN-LIKE PROTEINS LEADER PEPTIDE-PROCESSING ENZYME"/>
    <property type="match status" value="1"/>
</dbReference>
<evidence type="ECO:0000256" key="1">
    <source>
        <dbReference type="ARBA" id="ARBA00004429"/>
    </source>
</evidence>
<evidence type="ECO:0000256" key="2">
    <source>
        <dbReference type="ARBA" id="ARBA00005801"/>
    </source>
</evidence>
<keyword evidence="7 18" id="KW-0808">Transferase</keyword>
<dbReference type="GO" id="GO:0006465">
    <property type="term" value="P:signal peptide processing"/>
    <property type="evidence" value="ECO:0007669"/>
    <property type="project" value="TreeGrafter"/>
</dbReference>
<evidence type="ECO:0000256" key="6">
    <source>
        <dbReference type="ARBA" id="ARBA00022670"/>
    </source>
</evidence>
<evidence type="ECO:0000256" key="13">
    <source>
        <dbReference type="ARBA" id="ARBA00023268"/>
    </source>
</evidence>
<dbReference type="Gene3D" id="1.20.120.1220">
    <property type="match status" value="1"/>
</dbReference>
<evidence type="ECO:0000256" key="5">
    <source>
        <dbReference type="ARBA" id="ARBA00022603"/>
    </source>
</evidence>
<comment type="catalytic activity">
    <reaction evidence="14 18">
        <text>Typically cleaves a -Gly-|-Phe- bond to release an N-terminal, basic peptide of 5-8 residues from type IV prepilin, and then N-methylates the new N-terminal amino group, the methyl donor being S-adenosyl-L-methionine.</text>
        <dbReference type="EC" id="3.4.23.43"/>
    </reaction>
</comment>
<evidence type="ECO:0000256" key="9">
    <source>
        <dbReference type="ARBA" id="ARBA00022692"/>
    </source>
</evidence>
<evidence type="ECO:0000256" key="3">
    <source>
        <dbReference type="ARBA" id="ARBA00022475"/>
    </source>
</evidence>
<dbReference type="InterPro" id="IPR010627">
    <property type="entry name" value="Prepilin_pept_A24_N"/>
</dbReference>
<dbReference type="GO" id="GO:0032259">
    <property type="term" value="P:methylation"/>
    <property type="evidence" value="ECO:0007669"/>
    <property type="project" value="UniProtKB-KW"/>
</dbReference>
<evidence type="ECO:0000259" key="20">
    <source>
        <dbReference type="Pfam" id="PF01478"/>
    </source>
</evidence>
<proteinExistence type="inferred from homology"/>
<name>A0A1M5YG55_9VIBR</name>
<keyword evidence="3" id="KW-1003">Cell membrane</keyword>
<dbReference type="GO" id="GO:0004190">
    <property type="term" value="F:aspartic-type endopeptidase activity"/>
    <property type="evidence" value="ECO:0007669"/>
    <property type="project" value="UniProtKB-EC"/>
</dbReference>
<comment type="similarity">
    <text evidence="2 17">Belongs to the peptidase A24 family.</text>
</comment>
<dbReference type="AlphaFoldDB" id="A0A1M5YG55"/>
<evidence type="ECO:0000259" key="21">
    <source>
        <dbReference type="Pfam" id="PF06750"/>
    </source>
</evidence>
<dbReference type="Pfam" id="PF01478">
    <property type="entry name" value="Peptidase_A24"/>
    <property type="match status" value="1"/>
</dbReference>
<accession>A0A1M5YG55</accession>
<feature type="transmembrane region" description="Helical" evidence="19">
    <location>
        <begin position="178"/>
        <end position="199"/>
    </location>
</feature>
<dbReference type="STRING" id="1216006.VA7868_01706"/>
<evidence type="ECO:0000256" key="7">
    <source>
        <dbReference type="ARBA" id="ARBA00022679"/>
    </source>
</evidence>
<keyword evidence="23" id="KW-1185">Reference proteome</keyword>
<dbReference type="GO" id="GO:0005886">
    <property type="term" value="C:plasma membrane"/>
    <property type="evidence" value="ECO:0007669"/>
    <property type="project" value="UniProtKB-SubCell"/>
</dbReference>
<dbReference type="RefSeq" id="WP_073603414.1">
    <property type="nucleotide sequence ID" value="NZ_FQXZ01000015.1"/>
</dbReference>
<dbReference type="EMBL" id="FQXZ01000015">
    <property type="protein sequence ID" value="SHI11015.1"/>
    <property type="molecule type" value="Genomic_DNA"/>
</dbReference>
<evidence type="ECO:0000256" key="4">
    <source>
        <dbReference type="ARBA" id="ARBA00022519"/>
    </source>
</evidence>
<evidence type="ECO:0000256" key="14">
    <source>
        <dbReference type="ARBA" id="ARBA00050401"/>
    </source>
</evidence>
<protein>
    <recommendedName>
        <fullName evidence="16 18">Prepilin leader peptidase/N-methyltransferase</fullName>
        <ecNumber evidence="18">2.1.1.-</ecNumber>
        <ecNumber evidence="15 18">3.4.23.43</ecNumber>
    </recommendedName>
</protein>
<keyword evidence="13 18" id="KW-0511">Multifunctional enzyme</keyword>
<keyword evidence="10 18" id="KW-0378">Hydrolase</keyword>
<dbReference type="GO" id="GO:0008168">
    <property type="term" value="F:methyltransferase activity"/>
    <property type="evidence" value="ECO:0007669"/>
    <property type="project" value="UniProtKB-KW"/>
</dbReference>
<reference evidence="22 23" key="1">
    <citation type="submission" date="2016-11" db="EMBL/GenBank/DDBJ databases">
        <authorList>
            <person name="Jaros S."/>
            <person name="Januszkiewicz K."/>
            <person name="Wedrychowicz H."/>
        </authorList>
    </citation>
    <scope>NUCLEOTIDE SEQUENCE [LARGE SCALE GENOMIC DNA]</scope>
    <source>
        <strain evidence="22 23">CECT 7868</strain>
    </source>
</reference>
<comment type="function">
    <text evidence="18">Plays an essential role in type IV pili and type II pseudopili formation by proteolytically removing the leader sequence from substrate proteins and subsequently monomethylating the alpha-amino group of the newly exposed N-terminal phenylalanine.</text>
</comment>
<keyword evidence="6 18" id="KW-0645">Protease</keyword>
<dbReference type="InterPro" id="IPR050882">
    <property type="entry name" value="Prepilin_peptidase/N-MTase"/>
</dbReference>
<dbReference type="EC" id="3.4.23.43" evidence="15 18"/>
<organism evidence="22 23">
    <name type="scientific">Vibrio aerogenes CECT 7868</name>
    <dbReference type="NCBI Taxonomy" id="1216006"/>
    <lineage>
        <taxon>Bacteria</taxon>
        <taxon>Pseudomonadati</taxon>
        <taxon>Pseudomonadota</taxon>
        <taxon>Gammaproteobacteria</taxon>
        <taxon>Vibrionales</taxon>
        <taxon>Vibrionaceae</taxon>
        <taxon>Vibrio</taxon>
    </lineage>
</organism>
<keyword evidence="11 19" id="KW-1133">Transmembrane helix</keyword>
<keyword evidence="9 18" id="KW-0812">Transmembrane</keyword>
<evidence type="ECO:0000256" key="16">
    <source>
        <dbReference type="ARBA" id="ARBA00071870"/>
    </source>
</evidence>
<keyword evidence="12 19" id="KW-0472">Membrane</keyword>
<dbReference type="InterPro" id="IPR000045">
    <property type="entry name" value="Prepilin_IV_endopep_pep"/>
</dbReference>
<keyword evidence="5 18" id="KW-0489">Methyltransferase</keyword>